<feature type="region of interest" description="Disordered" evidence="1">
    <location>
        <begin position="49"/>
        <end position="78"/>
    </location>
</feature>
<protein>
    <submittedName>
        <fullName evidence="2">Uncharacterized protein</fullName>
    </submittedName>
</protein>
<sequence>MFGLIGILVECGGVGHLCKSNGHIQVLQPLSLEEYTRIKIEKEKERYEKIGGKKKEEEVEESSSSQDEIDEIIKKSEMDLEKMRETGDYLDELVGNGE</sequence>
<evidence type="ECO:0000313" key="3">
    <source>
        <dbReference type="Proteomes" id="UP000192639"/>
    </source>
</evidence>
<dbReference type="Proteomes" id="UP000192639">
    <property type="component" value="Unassembled WGS sequence"/>
</dbReference>
<organism evidence="2 3">
    <name type="scientific">Enterospora canceri</name>
    <dbReference type="NCBI Taxonomy" id="1081671"/>
    <lineage>
        <taxon>Eukaryota</taxon>
        <taxon>Fungi</taxon>
        <taxon>Fungi incertae sedis</taxon>
        <taxon>Microsporidia</taxon>
        <taxon>Enterocytozoonidae</taxon>
        <taxon>Enterospora</taxon>
    </lineage>
</organism>
<dbReference type="EMBL" id="LWDP01000071">
    <property type="protein sequence ID" value="ORD93533.1"/>
    <property type="molecule type" value="Genomic_DNA"/>
</dbReference>
<evidence type="ECO:0000256" key="1">
    <source>
        <dbReference type="SAM" id="MobiDB-lite"/>
    </source>
</evidence>
<reference evidence="2 3" key="1">
    <citation type="journal article" date="2017" name="Environ. Microbiol.">
        <title>Decay of the glycolytic pathway and adaptation to intranuclear parasitism within Enterocytozoonidae microsporidia.</title>
        <authorList>
            <person name="Wiredu Boakye D."/>
            <person name="Jaroenlak P."/>
            <person name="Prachumwat A."/>
            <person name="Williams T.A."/>
            <person name="Bateman K.S."/>
            <person name="Itsathitphaisarn O."/>
            <person name="Sritunyalucksana K."/>
            <person name="Paszkiewicz K.H."/>
            <person name="Moore K.A."/>
            <person name="Stentiford G.D."/>
            <person name="Williams B.A."/>
        </authorList>
    </citation>
    <scope>NUCLEOTIDE SEQUENCE [LARGE SCALE GENOMIC DNA]</scope>
    <source>
        <strain evidence="2 3">GB1</strain>
    </source>
</reference>
<comment type="caution">
    <text evidence="2">The sequence shown here is derived from an EMBL/GenBank/DDBJ whole genome shotgun (WGS) entry which is preliminary data.</text>
</comment>
<name>A0A1Y1S690_9MICR</name>
<evidence type="ECO:0000313" key="2">
    <source>
        <dbReference type="EMBL" id="ORD93533.1"/>
    </source>
</evidence>
<keyword evidence="3" id="KW-1185">Reference proteome</keyword>
<gene>
    <name evidence="2" type="ORF">ECANGB1_2045</name>
</gene>
<dbReference type="AlphaFoldDB" id="A0A1Y1S690"/>
<accession>A0A1Y1S690</accession>
<proteinExistence type="predicted"/>
<dbReference type="VEuPathDB" id="MicrosporidiaDB:ECANGB1_2045"/>